<dbReference type="PROSITE" id="PS51186">
    <property type="entry name" value="GNAT"/>
    <property type="match status" value="1"/>
</dbReference>
<dbReference type="InterPro" id="IPR000182">
    <property type="entry name" value="GNAT_dom"/>
</dbReference>
<keyword evidence="1" id="KW-0689">Ribosomal protein</keyword>
<keyword evidence="1" id="KW-0808">Transferase</keyword>
<accession>A0A0B8QJ55</accession>
<dbReference type="GO" id="GO:0016747">
    <property type="term" value="F:acyltransferase activity, transferring groups other than amino-acyl groups"/>
    <property type="evidence" value="ECO:0007669"/>
    <property type="project" value="InterPro"/>
</dbReference>
<dbReference type="Proteomes" id="UP000031847">
    <property type="component" value="Unassembled WGS sequence"/>
</dbReference>
<protein>
    <submittedName>
        <fullName evidence="1">Acetyltransferases, including N-acetylases of ribosomal proteins</fullName>
    </submittedName>
</protein>
<sequence>MFMVNKNLVLAEHQTLETERLILRKLQLEDAQEMFNYASNPEVARFTSFEPHDSIETTKATIAKFFLPNSLYHWGIVEKTSGQLIGEIFLNPINEKTVELGWILNQDHWGKGIMPEAAECLLALSFDKLEVKVIQAKHFTENAKSGRVMEKLGMKHLGKVYSYFPKFENPLLTDYWAITRDEYDLLH</sequence>
<evidence type="ECO:0000313" key="1">
    <source>
        <dbReference type="EMBL" id="GAM79805.1"/>
    </source>
</evidence>
<dbReference type="EMBL" id="BBSI01000017">
    <property type="protein sequence ID" value="GAM79805.1"/>
    <property type="molecule type" value="Genomic_DNA"/>
</dbReference>
<dbReference type="Pfam" id="PF13302">
    <property type="entry name" value="Acetyltransf_3"/>
    <property type="match status" value="1"/>
</dbReference>
<dbReference type="InterPro" id="IPR016181">
    <property type="entry name" value="Acyl_CoA_acyltransferase"/>
</dbReference>
<dbReference type="InterPro" id="IPR051531">
    <property type="entry name" value="N-acetyltransferase"/>
</dbReference>
<dbReference type="Gene3D" id="3.40.630.30">
    <property type="match status" value="1"/>
</dbReference>
<dbReference type="AlphaFoldDB" id="A0A0B8QJ55"/>
<name>A0A0B8QJ55_LACLL</name>
<dbReference type="RefSeq" id="WP_050428183.1">
    <property type="nucleotide sequence ID" value="NZ_BAABQR010000001.1"/>
</dbReference>
<dbReference type="SUPFAM" id="SSF55729">
    <property type="entry name" value="Acyl-CoA N-acyltransferases (Nat)"/>
    <property type="match status" value="1"/>
</dbReference>
<evidence type="ECO:0000313" key="2">
    <source>
        <dbReference type="Proteomes" id="UP000031847"/>
    </source>
</evidence>
<reference evidence="1 2" key="1">
    <citation type="submission" date="2015-01" db="EMBL/GenBank/DDBJ databases">
        <title>Lactococcus lactis subsp.lactis JCM 5805 whole genome shotgun sequence.</title>
        <authorList>
            <person name="Fujii T."/>
            <person name="Tomita Y."/>
            <person name="Ikushima S."/>
            <person name="Fujiwara D."/>
        </authorList>
    </citation>
    <scope>NUCLEOTIDE SEQUENCE [LARGE SCALE GENOMIC DNA]</scope>
    <source>
        <strain evidence="1 2">JCM 5805</strain>
    </source>
</reference>
<comment type="caution">
    <text evidence="1">The sequence shown here is derived from an EMBL/GenBank/DDBJ whole genome shotgun (WGS) entry which is preliminary data.</text>
</comment>
<gene>
    <name evidence="1" type="ORF">JCM5805K_0914</name>
</gene>
<organism evidence="1 2">
    <name type="scientific">Lactococcus lactis subsp. lactis</name>
    <name type="common">Streptococcus lactis</name>
    <dbReference type="NCBI Taxonomy" id="1360"/>
    <lineage>
        <taxon>Bacteria</taxon>
        <taxon>Bacillati</taxon>
        <taxon>Bacillota</taxon>
        <taxon>Bacilli</taxon>
        <taxon>Lactobacillales</taxon>
        <taxon>Streptococcaceae</taxon>
        <taxon>Lactococcus</taxon>
    </lineage>
</organism>
<keyword evidence="1" id="KW-0687">Ribonucleoprotein</keyword>
<dbReference type="GO" id="GO:0005840">
    <property type="term" value="C:ribosome"/>
    <property type="evidence" value="ECO:0007669"/>
    <property type="project" value="UniProtKB-KW"/>
</dbReference>
<proteinExistence type="predicted"/>
<dbReference type="PANTHER" id="PTHR43792">
    <property type="entry name" value="GNAT FAMILY, PUTATIVE (AFU_ORTHOLOGUE AFUA_3G00765)-RELATED-RELATED"/>
    <property type="match status" value="1"/>
</dbReference>